<name>A0A7C8J0J0_ORBOL</name>
<sequence>MDKAMQTLTPSLSSQGGRISATSVVVPNAVVATNDSSIVSKRSVEKLYVPDRVGHLLRHFVPKFQRRSPLVNRGYWLRMELVKQTVEEFLSSNTGVTKHLVNLGCGFDPLPLHYLRQYPGVDFIDVDYPQSIRRKAEIIQNTPELNGLLIDPQYSLDLDTIMISSANYTAIGTDLRDLCKFDEILRARCQANDETLFISEVAITYMPVEDADSLIKWAAQFPGAKFALIEQILPASEKHPFAKTMLSHFRKIQSALQNIGKYPSLTSQVKRFYTYGWSSVVACDFYGAWCNLVSTERKSFVESIEPFDEWEDFVSFGQHYFFLYASSRIPDGKHMSLSTREWLGGSRITTQEIVEPDVKSLQNSQVPTLTASLEYRKYWQPGFDRRKFGAAAKLSDGAAIYYGGMDTKSRSSMTYIFDETHMKVSRIDSNPQPAPRMCHTLTNVGNRRVLLVGGRGNPKSALADCWLFNGSVWARVQDLPNGRYRHSATHISIEGEDRVLVFGGRGNSNEVYNTWVIWSESNGWSEVTSIGAPPTSRFSASLSWFPSIATGVLTGGFSRDGNIISDILFWSFNSSGSIEHQQWRPLSKFESSLLCRAGAQLIPIGSAEALLVGGMLAHCLSADFPGTFLRLDISTQTIEPLYTTLPGKEQDMRPNLMGCAYVWLNNRLHIFGGGITAFSMGSFWSLCTGILEIDQLRPVELSSRLKKPQLQPAPSRSINLADMYSKVDSPKPIPVEIYTLARNPIEIQSAICRRVPLLFDNLSFGECTRVWSPEYLKAAFGESREVIVHRVTSSDQNQLLHLNFNSKNFKYQQMNLSTFIDLAFADEPTTLCYLRSISQKPTKHPSLFHRDFPEISTDFHIPDELLFIEDSLHSSPLRISSPRVGIWLHYDVCANFLFHIKGEKRLLLFPPDDIGLLQFPAGKTTSSILNIFEGIPNGTHPLEITMRPGDTLFIPPFWLHAVLPLSPCIAINTFFHWFGDTLHSAGKDLYGNKDLACYEEGRGVLKDLVGKFDGLDENTRRFYIMRLGQELLGIAAEINWGP</sequence>
<reference evidence="17 18" key="1">
    <citation type="submission" date="2019-06" db="EMBL/GenBank/DDBJ databases">
        <authorList>
            <person name="Palmer J.M."/>
        </authorList>
    </citation>
    <scope>NUCLEOTIDE SEQUENCE [LARGE SCALE GENOMIC DNA]</scope>
    <source>
        <strain evidence="17 18">TWF102</strain>
    </source>
</reference>
<dbReference type="SMART" id="SM00558">
    <property type="entry name" value="JmjC"/>
    <property type="match status" value="1"/>
</dbReference>
<evidence type="ECO:0000256" key="1">
    <source>
        <dbReference type="ARBA" id="ARBA00001806"/>
    </source>
</evidence>
<evidence type="ECO:0000256" key="3">
    <source>
        <dbReference type="ARBA" id="ARBA00010703"/>
    </source>
</evidence>
<evidence type="ECO:0000256" key="9">
    <source>
        <dbReference type="ARBA" id="ARBA00022691"/>
    </source>
</evidence>
<evidence type="ECO:0000313" key="17">
    <source>
        <dbReference type="EMBL" id="KAF3086125.1"/>
    </source>
</evidence>
<comment type="function">
    <text evidence="11">Probable S-adenosyl-L-methionine-dependent methyltransferase that acts as a component of the wybutosine biosynthesis pathway. Wybutosine is a hyper modified guanosine with a tricyclic base found at the 3'-position adjacent to the anticodon of eukaryotic phenylalanine tRNA. May methylate the carboxyl group of leucine residues to form alpha-leucine ester residues.</text>
</comment>
<dbReference type="SUPFAM" id="SSF50965">
    <property type="entry name" value="Galactose oxidase, central domain"/>
    <property type="match status" value="1"/>
</dbReference>
<dbReference type="EC" id="2.1.1.290" evidence="5"/>
<evidence type="ECO:0000259" key="16">
    <source>
        <dbReference type="PROSITE" id="PS51184"/>
    </source>
</evidence>
<comment type="pathway">
    <text evidence="2">tRNA modification; wybutosine-tRNA(Phe) biosynthesis.</text>
</comment>
<feature type="domain" description="JmjC" evidence="16">
    <location>
        <begin position="850"/>
        <end position="992"/>
    </location>
</feature>
<dbReference type="UniPathway" id="UPA00375"/>
<proteinExistence type="inferred from homology"/>
<evidence type="ECO:0000256" key="12">
    <source>
        <dbReference type="ARBA" id="ARBA00029750"/>
    </source>
</evidence>
<evidence type="ECO:0000256" key="7">
    <source>
        <dbReference type="ARBA" id="ARBA00022603"/>
    </source>
</evidence>
<gene>
    <name evidence="17" type="primary">PPM2_1</name>
    <name evidence="17" type="ORF">TWF102_011146</name>
</gene>
<evidence type="ECO:0000256" key="2">
    <source>
        <dbReference type="ARBA" id="ARBA00004797"/>
    </source>
</evidence>
<organism evidence="17 18">
    <name type="scientific">Orbilia oligospora</name>
    <name type="common">Nematode-trapping fungus</name>
    <name type="synonym">Arthrobotrys oligospora</name>
    <dbReference type="NCBI Taxonomy" id="2813651"/>
    <lineage>
        <taxon>Eukaryota</taxon>
        <taxon>Fungi</taxon>
        <taxon>Dikarya</taxon>
        <taxon>Ascomycota</taxon>
        <taxon>Pezizomycotina</taxon>
        <taxon>Orbiliomycetes</taxon>
        <taxon>Orbiliales</taxon>
        <taxon>Orbiliaceae</taxon>
        <taxon>Orbilia</taxon>
    </lineage>
</organism>
<keyword evidence="10" id="KW-0819">tRNA processing</keyword>
<dbReference type="Gene3D" id="3.40.50.150">
    <property type="entry name" value="Vaccinia Virus protein VP39"/>
    <property type="match status" value="1"/>
</dbReference>
<dbReference type="InterPro" id="IPR011043">
    <property type="entry name" value="Gal_Oxase/kelch_b-propeller"/>
</dbReference>
<dbReference type="InterPro" id="IPR029063">
    <property type="entry name" value="SAM-dependent_MTases_sf"/>
</dbReference>
<evidence type="ECO:0000256" key="10">
    <source>
        <dbReference type="ARBA" id="ARBA00022694"/>
    </source>
</evidence>
<keyword evidence="7 17" id="KW-0489">Methyltransferase</keyword>
<dbReference type="SUPFAM" id="SSF51197">
    <property type="entry name" value="Clavaminate synthase-like"/>
    <property type="match status" value="1"/>
</dbReference>
<dbReference type="InterPro" id="IPR007213">
    <property type="entry name" value="Ppm1/Ppm2/Tcmp"/>
</dbReference>
<dbReference type="Pfam" id="PF04072">
    <property type="entry name" value="LCM"/>
    <property type="match status" value="1"/>
</dbReference>
<evidence type="ECO:0000256" key="5">
    <source>
        <dbReference type="ARBA" id="ARBA00012779"/>
    </source>
</evidence>
<protein>
    <recommendedName>
        <fullName evidence="6">tRNA wybutosine-synthesizing protein 4</fullName>
        <ecNumber evidence="5">2.1.1.290</ecNumber>
        <ecNumber evidence="4">2.3.1.231</ecNumber>
    </recommendedName>
    <alternativeName>
        <fullName evidence="13">Leucine carboxyl methyltransferase 2</fullName>
    </alternativeName>
    <alternativeName>
        <fullName evidence="14">tRNA(Phe) (7-(3-amino-3-(methoxycarbonyl)propyl)wyosine(37)-N)-methoxycarbonyltransferase</fullName>
    </alternativeName>
    <alternativeName>
        <fullName evidence="12">tRNA(Phe) (7-(3-amino-3-carboxypropyl)wyosine(37)-O)-methyltransferase</fullName>
    </alternativeName>
</protein>
<comment type="caution">
    <text evidence="17">The sequence shown here is derived from an EMBL/GenBank/DDBJ whole genome shotgun (WGS) entry which is preliminary data.</text>
</comment>
<comment type="similarity">
    <text evidence="3">Belongs to the methyltransferase superfamily. LCMT family.</text>
</comment>
<dbReference type="InterPro" id="IPR003347">
    <property type="entry name" value="JmjC_dom"/>
</dbReference>
<dbReference type="EC" id="2.3.1.231" evidence="4"/>
<evidence type="ECO:0000256" key="14">
    <source>
        <dbReference type="ARBA" id="ARBA00030847"/>
    </source>
</evidence>
<dbReference type="Pfam" id="PF13621">
    <property type="entry name" value="Cupin_8"/>
    <property type="match status" value="1"/>
</dbReference>
<dbReference type="PANTHER" id="PTHR46529">
    <property type="entry name" value="TRNA WYBUTOSINE-SYNTHESIZING PROTEIN 4"/>
    <property type="match status" value="1"/>
</dbReference>
<evidence type="ECO:0000256" key="11">
    <source>
        <dbReference type="ARBA" id="ARBA00025588"/>
    </source>
</evidence>
<dbReference type="Gene3D" id="2.120.10.80">
    <property type="entry name" value="Kelch-type beta propeller"/>
    <property type="match status" value="1"/>
</dbReference>
<dbReference type="GO" id="GO:0031591">
    <property type="term" value="P:wybutosine biosynthetic process"/>
    <property type="evidence" value="ECO:0007669"/>
    <property type="project" value="TreeGrafter"/>
</dbReference>
<dbReference type="GO" id="GO:0008175">
    <property type="term" value="F:tRNA methyltransferase activity"/>
    <property type="evidence" value="ECO:0007669"/>
    <property type="project" value="TreeGrafter"/>
</dbReference>
<comment type="catalytic activity">
    <reaction evidence="1">
        <text>7-[(3S)-3-amino-3-carboxypropyl]wyosine(37) in tRNA(Phe) + S-adenosyl-L-methionine = 7-[(3S)-(3-amino-3-methoxycarbonyl)propyl]wyosine(37) in tRNA(Phe) + S-adenosyl-L-homocysteine</text>
        <dbReference type="Rhea" id="RHEA:36903"/>
        <dbReference type="Rhea" id="RHEA-COMP:10379"/>
        <dbReference type="Rhea" id="RHEA-COMP:11844"/>
        <dbReference type="ChEBI" id="CHEBI:57856"/>
        <dbReference type="ChEBI" id="CHEBI:59789"/>
        <dbReference type="ChEBI" id="CHEBI:73543"/>
        <dbReference type="ChEBI" id="CHEBI:74275"/>
        <dbReference type="EC" id="2.1.1.290"/>
    </reaction>
</comment>
<evidence type="ECO:0000313" key="18">
    <source>
        <dbReference type="Proteomes" id="UP000475325"/>
    </source>
</evidence>
<keyword evidence="8 17" id="KW-0808">Transferase</keyword>
<dbReference type="InterPro" id="IPR015915">
    <property type="entry name" value="Kelch-typ_b-propeller"/>
</dbReference>
<dbReference type="PANTHER" id="PTHR46529:SF1">
    <property type="entry name" value="TRNA WYBUTOSINE-SYNTHESIZING PROTEIN 4"/>
    <property type="match status" value="1"/>
</dbReference>
<dbReference type="AlphaFoldDB" id="A0A7C8J0J0"/>
<dbReference type="GO" id="GO:0030488">
    <property type="term" value="P:tRNA methylation"/>
    <property type="evidence" value="ECO:0007669"/>
    <property type="project" value="TreeGrafter"/>
</dbReference>
<evidence type="ECO:0000256" key="4">
    <source>
        <dbReference type="ARBA" id="ARBA00012155"/>
    </source>
</evidence>
<dbReference type="Proteomes" id="UP000475325">
    <property type="component" value="Unassembled WGS sequence"/>
</dbReference>
<accession>A0A7C8J0J0</accession>
<comment type="catalytic activity">
    <reaction evidence="15">
        <text>7-[(3S)-(3-amino-3-methoxycarbonyl)propyl]wyosine(37) in tRNA(Phe) + S-adenosyl-L-methionine + CO2 = wybutosine(37) in tRNA(Phe) + S-adenosyl-L-homocysteine + 2 H(+)</text>
        <dbReference type="Rhea" id="RHEA:37119"/>
        <dbReference type="Rhea" id="RHEA-COMP:11844"/>
        <dbReference type="Rhea" id="RHEA-COMP:11847"/>
        <dbReference type="ChEBI" id="CHEBI:15378"/>
        <dbReference type="ChEBI" id="CHEBI:16526"/>
        <dbReference type="ChEBI" id="CHEBI:57856"/>
        <dbReference type="ChEBI" id="CHEBI:59789"/>
        <dbReference type="ChEBI" id="CHEBI:73544"/>
        <dbReference type="ChEBI" id="CHEBI:74275"/>
        <dbReference type="EC" id="2.3.1.231"/>
    </reaction>
</comment>
<keyword evidence="9" id="KW-0949">S-adenosyl-L-methionine</keyword>
<dbReference type="Gene3D" id="2.60.120.650">
    <property type="entry name" value="Cupin"/>
    <property type="match status" value="1"/>
</dbReference>
<evidence type="ECO:0000256" key="15">
    <source>
        <dbReference type="ARBA" id="ARBA00049250"/>
    </source>
</evidence>
<dbReference type="Pfam" id="PF13418">
    <property type="entry name" value="Beta-prop_TYW4"/>
    <property type="match status" value="1"/>
</dbReference>
<dbReference type="EMBL" id="WIQW01000085">
    <property type="protein sequence ID" value="KAF3086125.1"/>
    <property type="molecule type" value="Genomic_DNA"/>
</dbReference>
<evidence type="ECO:0000256" key="13">
    <source>
        <dbReference type="ARBA" id="ARBA00030231"/>
    </source>
</evidence>
<dbReference type="SUPFAM" id="SSF53335">
    <property type="entry name" value="S-adenosyl-L-methionine-dependent methyltransferases"/>
    <property type="match status" value="1"/>
</dbReference>
<evidence type="ECO:0000256" key="8">
    <source>
        <dbReference type="ARBA" id="ARBA00022679"/>
    </source>
</evidence>
<dbReference type="PROSITE" id="PS51184">
    <property type="entry name" value="JMJC"/>
    <property type="match status" value="1"/>
</dbReference>
<evidence type="ECO:0000256" key="6">
    <source>
        <dbReference type="ARBA" id="ARBA00018045"/>
    </source>
</evidence>
<dbReference type="InterPro" id="IPR041667">
    <property type="entry name" value="Cupin_8"/>
</dbReference>